<organism evidence="12 13">
    <name type="scientific">Sclerotinia sclerotiorum (strain ATCC 18683 / 1980 / Ss-1)</name>
    <name type="common">White mold</name>
    <name type="synonym">Whetzelinia sclerotiorum</name>
    <dbReference type="NCBI Taxonomy" id="665079"/>
    <lineage>
        <taxon>Eukaryota</taxon>
        <taxon>Fungi</taxon>
        <taxon>Dikarya</taxon>
        <taxon>Ascomycota</taxon>
        <taxon>Pezizomycotina</taxon>
        <taxon>Leotiomycetes</taxon>
        <taxon>Helotiales</taxon>
        <taxon>Sclerotiniaceae</taxon>
        <taxon>Sclerotinia</taxon>
    </lineage>
</organism>
<gene>
    <name evidence="12" type="ORF">sscle_05g045810</name>
</gene>
<dbReference type="PROSITE" id="PS00086">
    <property type="entry name" value="CYTOCHROME_P450"/>
    <property type="match status" value="1"/>
</dbReference>
<evidence type="ECO:0000256" key="4">
    <source>
        <dbReference type="ARBA" id="ARBA00022723"/>
    </source>
</evidence>
<keyword evidence="11" id="KW-1133">Transmembrane helix</keyword>
<dbReference type="InterPro" id="IPR001128">
    <property type="entry name" value="Cyt_P450"/>
</dbReference>
<dbReference type="GO" id="GO:0020037">
    <property type="term" value="F:heme binding"/>
    <property type="evidence" value="ECO:0007669"/>
    <property type="project" value="InterPro"/>
</dbReference>
<dbReference type="InterPro" id="IPR017972">
    <property type="entry name" value="Cyt_P450_CS"/>
</dbReference>
<dbReference type="SUPFAM" id="SSF48264">
    <property type="entry name" value="Cytochrome P450"/>
    <property type="match status" value="1"/>
</dbReference>
<evidence type="ECO:0000256" key="8">
    <source>
        <dbReference type="ARBA" id="ARBA00023033"/>
    </source>
</evidence>
<evidence type="ECO:0000256" key="5">
    <source>
        <dbReference type="ARBA" id="ARBA00023002"/>
    </source>
</evidence>
<dbReference type="InterPro" id="IPR002401">
    <property type="entry name" value="Cyt_P450_E_grp-I"/>
</dbReference>
<feature type="binding site" description="axial binding residue" evidence="9">
    <location>
        <position position="470"/>
    </location>
    <ligand>
        <name>heme</name>
        <dbReference type="ChEBI" id="CHEBI:30413"/>
    </ligand>
    <ligandPart>
        <name>Fe</name>
        <dbReference type="ChEBI" id="CHEBI:18248"/>
    </ligandPart>
</feature>
<evidence type="ECO:0000256" key="9">
    <source>
        <dbReference type="PIRSR" id="PIRSR602401-1"/>
    </source>
</evidence>
<evidence type="ECO:0000313" key="12">
    <source>
        <dbReference type="EMBL" id="APA09811.1"/>
    </source>
</evidence>
<evidence type="ECO:0008006" key="14">
    <source>
        <dbReference type="Google" id="ProtNLM"/>
    </source>
</evidence>
<dbReference type="Pfam" id="PF00067">
    <property type="entry name" value="p450"/>
    <property type="match status" value="1"/>
</dbReference>
<keyword evidence="7" id="KW-0843">Virulence</keyword>
<dbReference type="GO" id="GO:0005506">
    <property type="term" value="F:iron ion binding"/>
    <property type="evidence" value="ECO:0007669"/>
    <property type="project" value="InterPro"/>
</dbReference>
<accession>A0A1D9Q4C9</accession>
<comment type="similarity">
    <text evidence="2 10">Belongs to the cytochrome P450 family.</text>
</comment>
<evidence type="ECO:0000256" key="2">
    <source>
        <dbReference type="ARBA" id="ARBA00010617"/>
    </source>
</evidence>
<keyword evidence="11" id="KW-0472">Membrane</keyword>
<evidence type="ECO:0000256" key="1">
    <source>
        <dbReference type="ARBA" id="ARBA00001971"/>
    </source>
</evidence>
<dbReference type="PANTHER" id="PTHR24287">
    <property type="entry name" value="P450, PUTATIVE (EUROFUNG)-RELATED"/>
    <property type="match status" value="1"/>
</dbReference>
<dbReference type="GO" id="GO:0004497">
    <property type="term" value="F:monooxygenase activity"/>
    <property type="evidence" value="ECO:0007669"/>
    <property type="project" value="UniProtKB-KW"/>
</dbReference>
<dbReference type="GO" id="GO:0016705">
    <property type="term" value="F:oxidoreductase activity, acting on paired donors, with incorporation or reduction of molecular oxygen"/>
    <property type="evidence" value="ECO:0007669"/>
    <property type="project" value="InterPro"/>
</dbReference>
<dbReference type="OrthoDB" id="1470350at2759"/>
<keyword evidence="8 10" id="KW-0503">Monooxygenase</keyword>
<dbReference type="CDD" id="cd11063">
    <property type="entry name" value="CYP52"/>
    <property type="match status" value="1"/>
</dbReference>
<dbReference type="VEuPathDB" id="FungiDB:sscle_05g045810"/>
<keyword evidence="6 9" id="KW-0408">Iron</keyword>
<keyword evidence="5 10" id="KW-0560">Oxidoreductase</keyword>
<dbReference type="Proteomes" id="UP000177798">
    <property type="component" value="Chromosome 5"/>
</dbReference>
<sequence length="525" mass="59308">MGYSTGIALSHSTSSLLVAILASYVAYLIVSGIIQSHRRRVKAKKLQCLNPPALKNRLPFGIDQVKRNVNALAANAFPVHCQNNHKELKTLTYSTSILGKNGFSTMDEENIKAILGTQFQDYDLGPERRDNSMPFIGDGIFAQDGKPWEHSRALLRPQFARDNITDLDMEERHTQALLQALPKIGQSGWTSEVDIQPLLFRLTLDTATEFLLGRSVNSQLLGMKPASEVSDIDDFGKEFDNGTKAIAQRARFNPYSWLIWPKGFTKAISVCHRAIDRIVAEHLEEMKTPGKVEEPERYVFFKALAEQTQDPLELRTHVLNILLAGRDTTSSLIGFIILSLARDPERYKKLRDVILNDFGTFDDPKNITFFNIKSCAYLQWVLKETLRLYPVVPWNLRVANKDTTLPRGGGKDGKSKIFVRKGSAIEYHPYALHRREDIWGKDAAEFNPERWDGKRVGWEFLPFNGGPRICVGQQYALTEAGVVMIRLLQKFDQIESMDKEEVTLNLTATMCSGNGVKIRLHEAKA</sequence>
<comment type="cofactor">
    <cofactor evidence="1 9">
        <name>heme</name>
        <dbReference type="ChEBI" id="CHEBI:30413"/>
    </cofactor>
</comment>
<keyword evidence="4 9" id="KW-0479">Metal-binding</keyword>
<evidence type="ECO:0000256" key="7">
    <source>
        <dbReference type="ARBA" id="ARBA00023026"/>
    </source>
</evidence>
<dbReference type="PANTHER" id="PTHR24287:SF1">
    <property type="entry name" value="P450, PUTATIVE (EUROFUNG)-RELATED"/>
    <property type="match status" value="1"/>
</dbReference>
<dbReference type="KEGG" id="ssl:SS1G_05980"/>
<reference evidence="13" key="1">
    <citation type="journal article" date="2017" name="Genome Biol. Evol.">
        <title>The complete genome sequence of the phytopathogenic fungus Sclerotinia sclerotiorum reveals insights into the genome architecture of broad host range pathogens.</title>
        <authorList>
            <person name="Derbyshire M."/>
            <person name="Denton-Giles M."/>
            <person name="Hegedus D."/>
            <person name="Seifbarghy S."/>
            <person name="Rollins J."/>
            <person name="van Kan J."/>
            <person name="Seidl M.F."/>
            <person name="Faino L."/>
            <person name="Mbengue M."/>
            <person name="Navaud O."/>
            <person name="Raffaele S."/>
            <person name="Hammond-Kosack K."/>
            <person name="Heard S."/>
            <person name="Oliver R."/>
        </authorList>
    </citation>
    <scope>NUCLEOTIDE SEQUENCE [LARGE SCALE GENOMIC DNA]</scope>
    <source>
        <strain evidence="13">ATCC 18683 / 1980 / Ss-1</strain>
    </source>
</reference>
<evidence type="ECO:0000256" key="6">
    <source>
        <dbReference type="ARBA" id="ARBA00023004"/>
    </source>
</evidence>
<dbReference type="PRINTS" id="PR00463">
    <property type="entry name" value="EP450I"/>
</dbReference>
<dbReference type="Gene3D" id="1.10.630.10">
    <property type="entry name" value="Cytochrome P450"/>
    <property type="match status" value="1"/>
</dbReference>
<evidence type="ECO:0000313" key="13">
    <source>
        <dbReference type="Proteomes" id="UP000177798"/>
    </source>
</evidence>
<dbReference type="PRINTS" id="PR00385">
    <property type="entry name" value="P450"/>
</dbReference>
<dbReference type="InterPro" id="IPR047146">
    <property type="entry name" value="Cyt_P450_E_CYP52_fungi"/>
</dbReference>
<keyword evidence="3 9" id="KW-0349">Heme</keyword>
<dbReference type="OMA" id="VPEHYEH"/>
<dbReference type="AlphaFoldDB" id="A0A1D9Q4C9"/>
<dbReference type="InterPro" id="IPR036396">
    <property type="entry name" value="Cyt_P450_sf"/>
</dbReference>
<keyword evidence="11" id="KW-0812">Transmembrane</keyword>
<protein>
    <recommendedName>
        <fullName evidence="14">Cytochrome P450 alkane hydroxylase</fullName>
    </recommendedName>
</protein>
<dbReference type="RefSeq" id="XP_001593058.1">
    <property type="nucleotide sequence ID" value="XM_001593008.1"/>
</dbReference>
<dbReference type="EMBL" id="CP017818">
    <property type="protein sequence ID" value="APA09811.1"/>
    <property type="molecule type" value="Genomic_DNA"/>
</dbReference>
<evidence type="ECO:0000256" key="11">
    <source>
        <dbReference type="SAM" id="Phobius"/>
    </source>
</evidence>
<proteinExistence type="inferred from homology"/>
<name>A0A1D9Q4C9_SCLS1</name>
<evidence type="ECO:0000256" key="10">
    <source>
        <dbReference type="RuleBase" id="RU000461"/>
    </source>
</evidence>
<feature type="transmembrane region" description="Helical" evidence="11">
    <location>
        <begin position="12"/>
        <end position="34"/>
    </location>
</feature>
<evidence type="ECO:0000256" key="3">
    <source>
        <dbReference type="ARBA" id="ARBA00022617"/>
    </source>
</evidence>